<protein>
    <recommendedName>
        <fullName evidence="7">Phage shock protein PspC N-terminal domain-containing protein</fullName>
    </recommendedName>
</protein>
<evidence type="ECO:0000256" key="2">
    <source>
        <dbReference type="ARBA" id="ARBA00022475"/>
    </source>
</evidence>
<evidence type="ECO:0000256" key="1">
    <source>
        <dbReference type="ARBA" id="ARBA00004162"/>
    </source>
</evidence>
<evidence type="ECO:0000313" key="8">
    <source>
        <dbReference type="EMBL" id="PIW96822.1"/>
    </source>
</evidence>
<feature type="transmembrane region" description="Helical" evidence="6">
    <location>
        <begin position="33"/>
        <end position="60"/>
    </location>
</feature>
<comment type="subcellular location">
    <subcellularLocation>
        <location evidence="1">Cell membrane</location>
        <topology evidence="1">Single-pass membrane protein</topology>
    </subcellularLocation>
</comment>
<keyword evidence="2" id="KW-1003">Cell membrane</keyword>
<name>A0A2M7IN91_9BACT</name>
<evidence type="ECO:0000256" key="4">
    <source>
        <dbReference type="ARBA" id="ARBA00022989"/>
    </source>
</evidence>
<dbReference type="PANTHER" id="PTHR33885:SF3">
    <property type="entry name" value="PHAGE SHOCK PROTEIN C"/>
    <property type="match status" value="1"/>
</dbReference>
<dbReference type="PANTHER" id="PTHR33885">
    <property type="entry name" value="PHAGE SHOCK PROTEIN C"/>
    <property type="match status" value="1"/>
</dbReference>
<dbReference type="InterPro" id="IPR007168">
    <property type="entry name" value="Phageshock_PspC_N"/>
</dbReference>
<dbReference type="AlphaFoldDB" id="A0A2M7IN91"/>
<keyword evidence="4 6" id="KW-1133">Transmembrane helix</keyword>
<evidence type="ECO:0000259" key="7">
    <source>
        <dbReference type="Pfam" id="PF04024"/>
    </source>
</evidence>
<dbReference type="Proteomes" id="UP000230837">
    <property type="component" value="Unassembled WGS sequence"/>
</dbReference>
<comment type="caution">
    <text evidence="8">The sequence shown here is derived from an EMBL/GenBank/DDBJ whole genome shotgun (WGS) entry which is preliminary data.</text>
</comment>
<accession>A0A2M7IN91</accession>
<evidence type="ECO:0000256" key="5">
    <source>
        <dbReference type="ARBA" id="ARBA00023136"/>
    </source>
</evidence>
<evidence type="ECO:0000256" key="6">
    <source>
        <dbReference type="SAM" id="Phobius"/>
    </source>
</evidence>
<dbReference type="Pfam" id="PF04024">
    <property type="entry name" value="PspC"/>
    <property type="match status" value="1"/>
</dbReference>
<dbReference type="GO" id="GO:0005886">
    <property type="term" value="C:plasma membrane"/>
    <property type="evidence" value="ECO:0007669"/>
    <property type="project" value="UniProtKB-SubCell"/>
</dbReference>
<proteinExistence type="predicted"/>
<organism evidence="8 9">
    <name type="scientific">Candidatus Kaiserbacteria bacterium CG_4_8_14_3_um_filter_38_9</name>
    <dbReference type="NCBI Taxonomy" id="1974599"/>
    <lineage>
        <taxon>Bacteria</taxon>
        <taxon>Candidatus Kaiseribacteriota</taxon>
    </lineage>
</organism>
<sequence length="72" mass="8251">MKNKKLYRNDETAVVAGVLSGLAEYFKQDPVLFRLIAIFLLIVTGVFPGLMMYLIAWFIIPKRPKADYTIID</sequence>
<feature type="domain" description="Phage shock protein PspC N-terminal" evidence="7">
    <location>
        <begin position="4"/>
        <end position="62"/>
    </location>
</feature>
<gene>
    <name evidence="8" type="ORF">COZ82_02885</name>
</gene>
<dbReference type="EMBL" id="PFHR01000150">
    <property type="protein sequence ID" value="PIW96822.1"/>
    <property type="molecule type" value="Genomic_DNA"/>
</dbReference>
<dbReference type="InterPro" id="IPR052027">
    <property type="entry name" value="PspC"/>
</dbReference>
<keyword evidence="3 6" id="KW-0812">Transmembrane</keyword>
<evidence type="ECO:0000256" key="3">
    <source>
        <dbReference type="ARBA" id="ARBA00022692"/>
    </source>
</evidence>
<keyword evidence="5 6" id="KW-0472">Membrane</keyword>
<reference evidence="9" key="1">
    <citation type="submission" date="2017-09" db="EMBL/GenBank/DDBJ databases">
        <title>Depth-based differentiation of microbial function through sediment-hosted aquifers and enrichment of novel symbionts in the deep terrestrial subsurface.</title>
        <authorList>
            <person name="Probst A.J."/>
            <person name="Ladd B."/>
            <person name="Jarett J.K."/>
            <person name="Geller-Mcgrath D.E."/>
            <person name="Sieber C.M.K."/>
            <person name="Emerson J.B."/>
            <person name="Anantharaman K."/>
            <person name="Thomas B.C."/>
            <person name="Malmstrom R."/>
            <person name="Stieglmeier M."/>
            <person name="Klingl A."/>
            <person name="Woyke T."/>
            <person name="Ryan C.M."/>
            <person name="Banfield J.F."/>
        </authorList>
    </citation>
    <scope>NUCLEOTIDE SEQUENCE [LARGE SCALE GENOMIC DNA]</scope>
</reference>
<evidence type="ECO:0000313" key="9">
    <source>
        <dbReference type="Proteomes" id="UP000230837"/>
    </source>
</evidence>